<reference evidence="2" key="1">
    <citation type="submission" date="2023-01" db="EMBL/GenBank/DDBJ databases">
        <title>Genome assembly of the deep-sea coral Lophelia pertusa.</title>
        <authorList>
            <person name="Herrera S."/>
            <person name="Cordes E."/>
        </authorList>
    </citation>
    <scope>NUCLEOTIDE SEQUENCE</scope>
    <source>
        <strain evidence="2">USNM1676648</strain>
        <tissue evidence="2">Polyp</tissue>
    </source>
</reference>
<accession>A0A9X0CIK9</accession>
<protein>
    <submittedName>
        <fullName evidence="2">Uncharacterized protein</fullName>
    </submittedName>
</protein>
<sequence length="100" mass="11076">MTSLLMTARSTSPTSFFLEESGFHLSLGHNNPRETVDFEKWKKHDTSTDLCSTNGTSPMNLDNGDSHTPASLILEQNDARFTPIHAKSVNSQRSRTPVQA</sequence>
<feature type="compositionally biased region" description="Polar residues" evidence="1">
    <location>
        <begin position="48"/>
        <end position="60"/>
    </location>
</feature>
<keyword evidence="3" id="KW-1185">Reference proteome</keyword>
<dbReference type="AlphaFoldDB" id="A0A9X0CIK9"/>
<dbReference type="EMBL" id="MU827324">
    <property type="protein sequence ID" value="KAJ7356135.1"/>
    <property type="molecule type" value="Genomic_DNA"/>
</dbReference>
<evidence type="ECO:0000313" key="3">
    <source>
        <dbReference type="Proteomes" id="UP001163046"/>
    </source>
</evidence>
<gene>
    <name evidence="2" type="ORF">OS493_026518</name>
</gene>
<feature type="region of interest" description="Disordered" evidence="1">
    <location>
        <begin position="43"/>
        <end position="67"/>
    </location>
</feature>
<dbReference type="Proteomes" id="UP001163046">
    <property type="component" value="Unassembled WGS sequence"/>
</dbReference>
<proteinExistence type="predicted"/>
<evidence type="ECO:0000256" key="1">
    <source>
        <dbReference type="SAM" id="MobiDB-lite"/>
    </source>
</evidence>
<comment type="caution">
    <text evidence="2">The sequence shown here is derived from an EMBL/GenBank/DDBJ whole genome shotgun (WGS) entry which is preliminary data.</text>
</comment>
<evidence type="ECO:0000313" key="2">
    <source>
        <dbReference type="EMBL" id="KAJ7356135.1"/>
    </source>
</evidence>
<name>A0A9X0CIK9_9CNID</name>
<organism evidence="2 3">
    <name type="scientific">Desmophyllum pertusum</name>
    <dbReference type="NCBI Taxonomy" id="174260"/>
    <lineage>
        <taxon>Eukaryota</taxon>
        <taxon>Metazoa</taxon>
        <taxon>Cnidaria</taxon>
        <taxon>Anthozoa</taxon>
        <taxon>Hexacorallia</taxon>
        <taxon>Scleractinia</taxon>
        <taxon>Caryophylliina</taxon>
        <taxon>Caryophylliidae</taxon>
        <taxon>Desmophyllum</taxon>
    </lineage>
</organism>